<dbReference type="InterPro" id="IPR003593">
    <property type="entry name" value="AAA+_ATPase"/>
</dbReference>
<dbReference type="Gene3D" id="3.40.50.300">
    <property type="entry name" value="P-loop containing nucleotide triphosphate hydrolases"/>
    <property type="match status" value="1"/>
</dbReference>
<dbReference type="CDD" id="cd03255">
    <property type="entry name" value="ABC_MJ0796_LolCDE_FtsE"/>
    <property type="match status" value="1"/>
</dbReference>
<comment type="similarity">
    <text evidence="1">Belongs to the ABC transporter superfamily.</text>
</comment>
<accession>A0A382HDM5</accession>
<organism evidence="6">
    <name type="scientific">marine metagenome</name>
    <dbReference type="NCBI Taxonomy" id="408172"/>
    <lineage>
        <taxon>unclassified sequences</taxon>
        <taxon>metagenomes</taxon>
        <taxon>ecological metagenomes</taxon>
    </lineage>
</organism>
<dbReference type="PANTHER" id="PTHR42798">
    <property type="entry name" value="LIPOPROTEIN-RELEASING SYSTEM ATP-BINDING PROTEIN LOLD"/>
    <property type="match status" value="1"/>
</dbReference>
<dbReference type="InterPro" id="IPR017871">
    <property type="entry name" value="ABC_transporter-like_CS"/>
</dbReference>
<gene>
    <name evidence="6" type="ORF">METZ01_LOCUS237871</name>
</gene>
<feature type="non-terminal residue" evidence="6">
    <location>
        <position position="214"/>
    </location>
</feature>
<dbReference type="EMBL" id="UINC01060473">
    <property type="protein sequence ID" value="SVB85017.1"/>
    <property type="molecule type" value="Genomic_DNA"/>
</dbReference>
<reference evidence="6" key="1">
    <citation type="submission" date="2018-05" db="EMBL/GenBank/DDBJ databases">
        <authorList>
            <person name="Lanie J.A."/>
            <person name="Ng W.-L."/>
            <person name="Kazmierczak K.M."/>
            <person name="Andrzejewski T.M."/>
            <person name="Davidsen T.M."/>
            <person name="Wayne K.J."/>
            <person name="Tettelin H."/>
            <person name="Glass J.I."/>
            <person name="Rusch D."/>
            <person name="Podicherti R."/>
            <person name="Tsui H.-C.T."/>
            <person name="Winkler M.E."/>
        </authorList>
    </citation>
    <scope>NUCLEOTIDE SEQUENCE</scope>
</reference>
<dbReference type="SUPFAM" id="SSF52540">
    <property type="entry name" value="P-loop containing nucleoside triphosphate hydrolases"/>
    <property type="match status" value="1"/>
</dbReference>
<feature type="domain" description="ABC transporter" evidence="5">
    <location>
        <begin position="6"/>
        <end position="212"/>
    </location>
</feature>
<sequence length="214" mass="23352">MSEIVISTENLHKSYVSKDIKVHALKGIELSIEEGEIIGVMGPSGCGKTTLLNCLSGLDSIDDGHISIQGKSLVDLNDDQLSEFRAKKMGFVFQTYNLLPVLTAVENVELPLLVSGYSGKEARKKSIETLAVVGLEPWQHHLPGELSGGQSQRVTLARALVNDPAIIWADEPTGNLDSTNEKEIMDLLINLNKINNQTFVIVTHSDYVGGRTNR</sequence>
<dbReference type="PROSITE" id="PS00211">
    <property type="entry name" value="ABC_TRANSPORTER_1"/>
    <property type="match status" value="1"/>
</dbReference>
<keyword evidence="2" id="KW-0813">Transport</keyword>
<evidence type="ECO:0000259" key="5">
    <source>
        <dbReference type="PROSITE" id="PS50893"/>
    </source>
</evidence>
<evidence type="ECO:0000256" key="2">
    <source>
        <dbReference type="ARBA" id="ARBA00022448"/>
    </source>
</evidence>
<dbReference type="FunFam" id="3.40.50.300:FF:000032">
    <property type="entry name" value="Export ABC transporter ATP-binding protein"/>
    <property type="match status" value="1"/>
</dbReference>
<evidence type="ECO:0000256" key="1">
    <source>
        <dbReference type="ARBA" id="ARBA00005417"/>
    </source>
</evidence>
<evidence type="ECO:0000256" key="4">
    <source>
        <dbReference type="ARBA" id="ARBA00022840"/>
    </source>
</evidence>
<keyword evidence="3" id="KW-0547">Nucleotide-binding</keyword>
<dbReference type="InterPro" id="IPR003439">
    <property type="entry name" value="ABC_transporter-like_ATP-bd"/>
</dbReference>
<dbReference type="Pfam" id="PF00005">
    <property type="entry name" value="ABC_tran"/>
    <property type="match status" value="1"/>
</dbReference>
<dbReference type="GO" id="GO:0016887">
    <property type="term" value="F:ATP hydrolysis activity"/>
    <property type="evidence" value="ECO:0007669"/>
    <property type="project" value="InterPro"/>
</dbReference>
<dbReference type="GO" id="GO:0022857">
    <property type="term" value="F:transmembrane transporter activity"/>
    <property type="evidence" value="ECO:0007669"/>
    <property type="project" value="UniProtKB-ARBA"/>
</dbReference>
<proteinExistence type="inferred from homology"/>
<name>A0A382HDM5_9ZZZZ</name>
<evidence type="ECO:0000313" key="6">
    <source>
        <dbReference type="EMBL" id="SVB85017.1"/>
    </source>
</evidence>
<dbReference type="InterPro" id="IPR017911">
    <property type="entry name" value="MacB-like_ATP-bd"/>
</dbReference>
<dbReference type="AlphaFoldDB" id="A0A382HDM5"/>
<dbReference type="SMART" id="SM00382">
    <property type="entry name" value="AAA"/>
    <property type="match status" value="1"/>
</dbReference>
<dbReference type="InterPro" id="IPR027417">
    <property type="entry name" value="P-loop_NTPase"/>
</dbReference>
<dbReference type="PANTHER" id="PTHR42798:SF7">
    <property type="entry name" value="ALPHA-D-RIBOSE 1-METHYLPHOSPHONATE 5-TRIPHOSPHATE SYNTHASE SUBUNIT PHNL"/>
    <property type="match status" value="1"/>
</dbReference>
<evidence type="ECO:0000256" key="3">
    <source>
        <dbReference type="ARBA" id="ARBA00022741"/>
    </source>
</evidence>
<keyword evidence="4" id="KW-0067">ATP-binding</keyword>
<protein>
    <recommendedName>
        <fullName evidence="5">ABC transporter domain-containing protein</fullName>
    </recommendedName>
</protein>
<dbReference type="GO" id="GO:0098796">
    <property type="term" value="C:membrane protein complex"/>
    <property type="evidence" value="ECO:0007669"/>
    <property type="project" value="UniProtKB-ARBA"/>
</dbReference>
<dbReference type="PROSITE" id="PS50893">
    <property type="entry name" value="ABC_TRANSPORTER_2"/>
    <property type="match status" value="1"/>
</dbReference>
<dbReference type="GO" id="GO:0005524">
    <property type="term" value="F:ATP binding"/>
    <property type="evidence" value="ECO:0007669"/>
    <property type="project" value="UniProtKB-KW"/>
</dbReference>